<dbReference type="PANTHER" id="PTHR45846:SF1">
    <property type="entry name" value="TRNA-DIHYDROURIDINE(47) SYNTHASE [NAD(P)(+)]-LIKE"/>
    <property type="match status" value="1"/>
</dbReference>
<feature type="domain" description="DUS-like FMN-binding" evidence="8">
    <location>
        <begin position="84"/>
        <end position="366"/>
    </location>
</feature>
<evidence type="ECO:0000313" key="10">
    <source>
        <dbReference type="Proteomes" id="UP000321083"/>
    </source>
</evidence>
<dbReference type="Proteomes" id="UP000321083">
    <property type="component" value="Unassembled WGS sequence"/>
</dbReference>
<keyword evidence="4" id="KW-0819">tRNA processing</keyword>
<dbReference type="PROSITE" id="PS01136">
    <property type="entry name" value="UPF0034"/>
    <property type="match status" value="1"/>
</dbReference>
<dbReference type="PANTHER" id="PTHR45846">
    <property type="entry name" value="TRNA-DIHYDROURIDINE(47) SYNTHASE [NAD(P)(+)]-LIKE"/>
    <property type="match status" value="1"/>
</dbReference>
<dbReference type="EMBL" id="SRHE01000349">
    <property type="protein sequence ID" value="TWW09204.1"/>
    <property type="molecule type" value="Genomic_DNA"/>
</dbReference>
<evidence type="ECO:0000259" key="8">
    <source>
        <dbReference type="Pfam" id="PF01207"/>
    </source>
</evidence>
<dbReference type="SUPFAM" id="SSF63829">
    <property type="entry name" value="Calcium-dependent phosphotriesterase"/>
    <property type="match status" value="1"/>
</dbReference>
<dbReference type="InterPro" id="IPR035587">
    <property type="entry name" value="DUS-like_FMN-bd"/>
</dbReference>
<dbReference type="InterPro" id="IPR011042">
    <property type="entry name" value="6-blade_b-propeller_TolB-like"/>
</dbReference>
<protein>
    <recommendedName>
        <fullName evidence="8">DUS-like FMN-binding domain-containing protein</fullName>
    </recommendedName>
</protein>
<dbReference type="GO" id="GO:0003723">
    <property type="term" value="F:RNA binding"/>
    <property type="evidence" value="ECO:0007669"/>
    <property type="project" value="TreeGrafter"/>
</dbReference>
<evidence type="ECO:0000256" key="1">
    <source>
        <dbReference type="ARBA" id="ARBA00001917"/>
    </source>
</evidence>
<evidence type="ECO:0000256" key="7">
    <source>
        <dbReference type="SAM" id="MobiDB-lite"/>
    </source>
</evidence>
<keyword evidence="10" id="KW-1185">Reference proteome</keyword>
<keyword evidence="6" id="KW-0560">Oxidoreductase</keyword>
<dbReference type="Gene3D" id="1.10.1200.80">
    <property type="entry name" value="Putative flavin oxidoreducatase, domain 2"/>
    <property type="match status" value="1"/>
</dbReference>
<evidence type="ECO:0000256" key="4">
    <source>
        <dbReference type="ARBA" id="ARBA00022694"/>
    </source>
</evidence>
<accession>A0A5C6M7X6</accession>
<comment type="caution">
    <text evidence="9">The sequence shown here is derived from an EMBL/GenBank/DDBJ whole genome shotgun (WGS) entry which is preliminary data.</text>
</comment>
<dbReference type="CDD" id="cd02801">
    <property type="entry name" value="DUS_like_FMN"/>
    <property type="match status" value="1"/>
</dbReference>
<proteinExistence type="predicted"/>
<dbReference type="Gene3D" id="2.120.10.30">
    <property type="entry name" value="TolB, C-terminal domain"/>
    <property type="match status" value="1"/>
</dbReference>
<comment type="cofactor">
    <cofactor evidence="1">
        <name>FMN</name>
        <dbReference type="ChEBI" id="CHEBI:58210"/>
    </cofactor>
</comment>
<keyword evidence="3" id="KW-0288">FMN</keyword>
<evidence type="ECO:0000256" key="6">
    <source>
        <dbReference type="ARBA" id="ARBA00023002"/>
    </source>
</evidence>
<dbReference type="GO" id="GO:0017150">
    <property type="term" value="F:tRNA dihydrouridine synthase activity"/>
    <property type="evidence" value="ECO:0007669"/>
    <property type="project" value="InterPro"/>
</dbReference>
<dbReference type="InterPro" id="IPR013785">
    <property type="entry name" value="Aldolase_TIM"/>
</dbReference>
<keyword evidence="5" id="KW-0521">NADP</keyword>
<keyword evidence="2" id="KW-0285">Flavoprotein</keyword>
<dbReference type="Gene3D" id="3.20.20.70">
    <property type="entry name" value="Aldolase class I"/>
    <property type="match status" value="1"/>
</dbReference>
<feature type="non-terminal residue" evidence="9">
    <location>
        <position position="1"/>
    </location>
</feature>
<gene>
    <name evidence="9" type="ORF">E3A20_16660</name>
</gene>
<dbReference type="Pfam" id="PF01207">
    <property type="entry name" value="Dus"/>
    <property type="match status" value="1"/>
</dbReference>
<evidence type="ECO:0000256" key="5">
    <source>
        <dbReference type="ARBA" id="ARBA00022857"/>
    </source>
</evidence>
<dbReference type="InterPro" id="IPR018517">
    <property type="entry name" value="tRNA_hU_synthase_CS"/>
</dbReference>
<organism evidence="9 10">
    <name type="scientific">Planctomyces bekefii</name>
    <dbReference type="NCBI Taxonomy" id="1653850"/>
    <lineage>
        <taxon>Bacteria</taxon>
        <taxon>Pseudomonadati</taxon>
        <taxon>Planctomycetota</taxon>
        <taxon>Planctomycetia</taxon>
        <taxon>Planctomycetales</taxon>
        <taxon>Planctomycetaceae</taxon>
        <taxon>Planctomyces</taxon>
    </lineage>
</organism>
<evidence type="ECO:0000256" key="3">
    <source>
        <dbReference type="ARBA" id="ARBA00022643"/>
    </source>
</evidence>
<sequence>TLDGKTTVLAETFGGKKFNQPNDVAVDSKNRLYFTDPKTENRKPKTENRKPKTENRKLNPSPEILEKCRTPLQIGTRLLTDRFLLAPLAGYTHLAFRVVLRRLGGLGLATTDLVQATMLWSGHGRSRELVATTPEDRPLSVQIFSGRTEDLIRAAVWLQEQGYEGVDINMGCPMAKVNGSGGGARLMCSTDNAVRMVEQLIGAVRIPVTVKMRLGWDATTQTAPELAAAFEQIGVAAVTIHGRTRAQGFHGSVNRDGIRQVVQAVRSMPVIANGDVRTVDDAFQMLQDTGCAGVAIGRGAMLDPWIFRRIRQRVQADADTGDGADTDPSPDEQMQFLEQHFELMQQQHAERSCVLFRKFAAWYGCTLGIPEDLEDRLRRFESAAEFARIVNEIRRRHGERARQVPTALLKVPNGPVEHW</sequence>
<dbReference type="GO" id="GO:0050660">
    <property type="term" value="F:flavin adenine dinucleotide binding"/>
    <property type="evidence" value="ECO:0007669"/>
    <property type="project" value="InterPro"/>
</dbReference>
<dbReference type="SUPFAM" id="SSF51395">
    <property type="entry name" value="FMN-linked oxidoreductases"/>
    <property type="match status" value="1"/>
</dbReference>
<feature type="compositionally biased region" description="Basic and acidic residues" evidence="7">
    <location>
        <begin position="37"/>
        <end position="57"/>
    </location>
</feature>
<evidence type="ECO:0000313" key="9">
    <source>
        <dbReference type="EMBL" id="TWW09204.1"/>
    </source>
</evidence>
<reference evidence="9 10" key="1">
    <citation type="submission" date="2019-08" db="EMBL/GenBank/DDBJ databases">
        <title>100 year-old enigma solved: identification of Planctomyces bekefii, the type genus and species of the phylum Planctomycetes.</title>
        <authorList>
            <person name="Svetlana D.N."/>
            <person name="Overmann J."/>
        </authorList>
    </citation>
    <scope>NUCLEOTIDE SEQUENCE [LARGE SCALE GENOMIC DNA]</scope>
    <source>
        <strain evidence="9">Phe10_nw2017</strain>
    </source>
</reference>
<feature type="region of interest" description="Disordered" evidence="7">
    <location>
        <begin position="29"/>
        <end position="59"/>
    </location>
</feature>
<name>A0A5C6M7X6_9PLAN</name>
<dbReference type="AlphaFoldDB" id="A0A5C6M7X6"/>
<reference evidence="9 10" key="2">
    <citation type="submission" date="2019-08" db="EMBL/GenBank/DDBJ databases">
        <authorList>
            <person name="Henke P."/>
        </authorList>
    </citation>
    <scope>NUCLEOTIDE SEQUENCE [LARGE SCALE GENOMIC DNA]</scope>
    <source>
        <strain evidence="9">Phe10_nw2017</strain>
    </source>
</reference>
<dbReference type="InterPro" id="IPR024036">
    <property type="entry name" value="tRNA-dHydroUridine_Synthase_C"/>
</dbReference>
<evidence type="ECO:0000256" key="2">
    <source>
        <dbReference type="ARBA" id="ARBA00022630"/>
    </source>
</evidence>